<reference evidence="2" key="1">
    <citation type="journal article" date="2011" name="Nat. Commun.">
        <title>Effector diversification within compartments of the Leptosphaeria maculans genome affected by Repeat-Induced Point mutations.</title>
        <authorList>
            <person name="Rouxel T."/>
            <person name="Grandaubert J."/>
            <person name="Hane J.K."/>
            <person name="Hoede C."/>
            <person name="van de Wouw A.P."/>
            <person name="Couloux A."/>
            <person name="Dominguez V."/>
            <person name="Anthouard V."/>
            <person name="Bally P."/>
            <person name="Bourras S."/>
            <person name="Cozijnsen A.J."/>
            <person name="Ciuffetti L.M."/>
            <person name="Degrave A."/>
            <person name="Dilmaghani A."/>
            <person name="Duret L."/>
            <person name="Fudal I."/>
            <person name="Goodwin S.B."/>
            <person name="Gout L."/>
            <person name="Glaser N."/>
            <person name="Linglin J."/>
            <person name="Kema G.H.J."/>
            <person name="Lapalu N."/>
            <person name="Lawrence C.B."/>
            <person name="May K."/>
            <person name="Meyer M."/>
            <person name="Ollivier B."/>
            <person name="Poulain J."/>
            <person name="Schoch C.L."/>
            <person name="Simon A."/>
            <person name="Spatafora J.W."/>
            <person name="Stachowiak A."/>
            <person name="Turgeon B.G."/>
            <person name="Tyler B.M."/>
            <person name="Vincent D."/>
            <person name="Weissenbach J."/>
            <person name="Amselem J."/>
            <person name="Quesneville H."/>
            <person name="Oliver R.P."/>
            <person name="Wincker P."/>
            <person name="Balesdent M.-H."/>
            <person name="Howlett B.J."/>
        </authorList>
    </citation>
    <scope>NUCLEOTIDE SEQUENCE [LARGE SCALE GENOMIC DNA]</scope>
    <source>
        <strain evidence="2">JN3 / isolate v23.1.3 / race Av1-4-5-6-7-8</strain>
    </source>
</reference>
<proteinExistence type="predicted"/>
<protein>
    <submittedName>
        <fullName evidence="1">Predicted protein</fullName>
    </submittedName>
</protein>
<dbReference type="VEuPathDB" id="FungiDB:LEMA_P097580.1"/>
<organism evidence="2">
    <name type="scientific">Leptosphaeria maculans (strain JN3 / isolate v23.1.3 / race Av1-4-5-6-7-8)</name>
    <name type="common">Blackleg fungus</name>
    <name type="synonym">Phoma lingam</name>
    <dbReference type="NCBI Taxonomy" id="985895"/>
    <lineage>
        <taxon>Eukaryota</taxon>
        <taxon>Fungi</taxon>
        <taxon>Dikarya</taxon>
        <taxon>Ascomycota</taxon>
        <taxon>Pezizomycotina</taxon>
        <taxon>Dothideomycetes</taxon>
        <taxon>Pleosporomycetidae</taxon>
        <taxon>Pleosporales</taxon>
        <taxon>Pleosporineae</taxon>
        <taxon>Leptosphaeriaceae</taxon>
        <taxon>Plenodomus</taxon>
        <taxon>Plenodomus lingam/Leptosphaeria maculans species complex</taxon>
    </lineage>
</organism>
<accession>E5A404</accession>
<sequence length="68" mass="7486">MSQYGVQVIRGPDERENIALEMLCIGQKCLGTAVNTNDLPVKSSKQNFTAISPFDISYHGKLQGLLFV</sequence>
<name>E5A404_LEPMJ</name>
<dbReference type="Proteomes" id="UP000002668">
    <property type="component" value="Genome"/>
</dbReference>
<evidence type="ECO:0000313" key="1">
    <source>
        <dbReference type="EMBL" id="CBX98349.1"/>
    </source>
</evidence>
<evidence type="ECO:0000313" key="2">
    <source>
        <dbReference type="Proteomes" id="UP000002668"/>
    </source>
</evidence>
<keyword evidence="2" id="KW-1185">Reference proteome</keyword>
<dbReference type="InParanoid" id="E5A404"/>
<dbReference type="AlphaFoldDB" id="E5A404"/>
<dbReference type="EMBL" id="FP929133">
    <property type="protein sequence ID" value="CBX98349.1"/>
    <property type="molecule type" value="Genomic_DNA"/>
</dbReference>
<dbReference type="HOGENOM" id="CLU_2794414_0_0_1"/>
<gene>
    <name evidence="1" type="ORF">LEMA_P097580.1</name>
</gene>